<gene>
    <name evidence="1" type="ORF">PG2T_02740</name>
</gene>
<sequence length="97" mass="10770">MIKNNIARVATEYVINAPIIGHESVFVAEQSYIQKIAIAAAWIKHPSQGIDQAVAGEISVENLYRLIHMFTMPLARPCQDGIVGRNPRSVARNLLRC</sequence>
<dbReference type="EMBL" id="CP014671">
    <property type="protein sequence ID" value="ANX03211.1"/>
    <property type="molecule type" value="Genomic_DNA"/>
</dbReference>
<dbReference type="AlphaFoldDB" id="A0A1B1YR24"/>
<proteinExistence type="predicted"/>
<evidence type="ECO:0000313" key="1">
    <source>
        <dbReference type="EMBL" id="ANX03211.1"/>
    </source>
</evidence>
<keyword evidence="2" id="KW-1185">Reference proteome</keyword>
<accession>A0A1B1YR24</accession>
<evidence type="ECO:0000313" key="2">
    <source>
        <dbReference type="Proteomes" id="UP000092952"/>
    </source>
</evidence>
<organism evidence="1 2">
    <name type="scientific">Immundisolibacter cernigliae</name>
    <dbReference type="NCBI Taxonomy" id="1810504"/>
    <lineage>
        <taxon>Bacteria</taxon>
        <taxon>Pseudomonadati</taxon>
        <taxon>Pseudomonadota</taxon>
        <taxon>Gammaproteobacteria</taxon>
        <taxon>Immundisolibacterales</taxon>
        <taxon>Immundisolibacteraceae</taxon>
        <taxon>Immundisolibacter</taxon>
    </lineage>
</organism>
<name>A0A1B1YR24_9GAMM</name>
<dbReference type="Proteomes" id="UP000092952">
    <property type="component" value="Chromosome"/>
</dbReference>
<dbReference type="KEGG" id="gbi:PG2T_02740"/>
<protein>
    <submittedName>
        <fullName evidence="1">Uncharacterized protein</fullName>
    </submittedName>
</protein>
<reference evidence="2" key="1">
    <citation type="submission" date="2016-03" db="EMBL/GenBank/DDBJ databases">
        <title>Complete genome sequence of Solimmundus cernigliae, representing a novel lineage of polycyclic aromatic hydrocarbon degraders within the Gammaproteobacteria.</title>
        <authorList>
            <person name="Singleton D.R."/>
            <person name="Dickey A.N."/>
            <person name="Scholl E.H."/>
            <person name="Wright F.A."/>
            <person name="Aitken M.D."/>
        </authorList>
    </citation>
    <scope>NUCLEOTIDE SEQUENCE [LARGE SCALE GENOMIC DNA]</scope>
    <source>
        <strain evidence="2">TR3.2</strain>
    </source>
</reference>
<dbReference type="InParanoid" id="A0A1B1YR24"/>